<dbReference type="EMBL" id="CAFBMO010000006">
    <property type="protein sequence ID" value="CAB4896993.1"/>
    <property type="molecule type" value="Genomic_DNA"/>
</dbReference>
<dbReference type="GO" id="GO:0045892">
    <property type="term" value="P:negative regulation of DNA-templated transcription"/>
    <property type="evidence" value="ECO:0007669"/>
    <property type="project" value="TreeGrafter"/>
</dbReference>
<evidence type="ECO:0000256" key="1">
    <source>
        <dbReference type="ARBA" id="ARBA00023015"/>
    </source>
</evidence>
<dbReference type="InterPro" id="IPR029016">
    <property type="entry name" value="GAF-like_dom_sf"/>
</dbReference>
<dbReference type="EMBL" id="CAEZVB010000001">
    <property type="protein sequence ID" value="CAB4611114.1"/>
    <property type="molecule type" value="Genomic_DNA"/>
</dbReference>
<evidence type="ECO:0000259" key="4">
    <source>
        <dbReference type="PROSITE" id="PS51077"/>
    </source>
</evidence>
<protein>
    <submittedName>
        <fullName evidence="7">Unannotated protein</fullName>
    </submittedName>
</protein>
<gene>
    <name evidence="6" type="ORF">UFOPK1908_00042</name>
    <name evidence="7" type="ORF">UFOPK3576_00246</name>
</gene>
<dbReference type="PANTHER" id="PTHR30136">
    <property type="entry name" value="HELIX-TURN-HELIX TRANSCRIPTIONAL REGULATOR, ICLR FAMILY"/>
    <property type="match status" value="1"/>
</dbReference>
<sequence length="233" mass="24287">MDNSSGVGVVDKVVLLIDCLASGPLSLNELAQASGLARPTAHRLAVALESHHVLIRNDRGQFMLGPQLNEWATPQASWLNAAFTIARELRDVTGVSAQVYRRVGDERLCIAAAEPTQGLRDTVPVGALLTMKAGSAAQVLCAWSDTEDQKLTLQGATFTAKDLTVVRARGWAQSVAQREPGVASLAAPVRDHAGIVVAAMSISGPVDPLAEPTKAQINALLAAATQLGAAITG</sequence>
<evidence type="ECO:0000256" key="2">
    <source>
        <dbReference type="ARBA" id="ARBA00023125"/>
    </source>
</evidence>
<organism evidence="7">
    <name type="scientific">freshwater metagenome</name>
    <dbReference type="NCBI Taxonomy" id="449393"/>
    <lineage>
        <taxon>unclassified sequences</taxon>
        <taxon>metagenomes</taxon>
        <taxon>ecological metagenomes</taxon>
    </lineage>
</organism>
<evidence type="ECO:0000256" key="3">
    <source>
        <dbReference type="ARBA" id="ARBA00023163"/>
    </source>
</evidence>
<dbReference type="PROSITE" id="PS51077">
    <property type="entry name" value="HTH_ICLR"/>
    <property type="match status" value="1"/>
</dbReference>
<dbReference type="PANTHER" id="PTHR30136:SF39">
    <property type="entry name" value="TRANSCRIPTIONAL REGULATORY PROTEIN"/>
    <property type="match status" value="1"/>
</dbReference>
<keyword evidence="3" id="KW-0804">Transcription</keyword>
<feature type="domain" description="IclR-ED" evidence="5">
    <location>
        <begin position="64"/>
        <end position="233"/>
    </location>
</feature>
<dbReference type="InterPro" id="IPR036390">
    <property type="entry name" value="WH_DNA-bd_sf"/>
</dbReference>
<dbReference type="AlphaFoldDB" id="A0A6J7FZ91"/>
<dbReference type="SMART" id="SM00346">
    <property type="entry name" value="HTH_ICLR"/>
    <property type="match status" value="1"/>
</dbReference>
<dbReference type="Pfam" id="PF01614">
    <property type="entry name" value="IclR_C"/>
    <property type="match status" value="1"/>
</dbReference>
<dbReference type="GO" id="GO:0003677">
    <property type="term" value="F:DNA binding"/>
    <property type="evidence" value="ECO:0007669"/>
    <property type="project" value="UniProtKB-KW"/>
</dbReference>
<dbReference type="Gene3D" id="3.30.450.40">
    <property type="match status" value="1"/>
</dbReference>
<evidence type="ECO:0000313" key="7">
    <source>
        <dbReference type="EMBL" id="CAB4896993.1"/>
    </source>
</evidence>
<dbReference type="InterPro" id="IPR036388">
    <property type="entry name" value="WH-like_DNA-bd_sf"/>
</dbReference>
<dbReference type="GO" id="GO:0003700">
    <property type="term" value="F:DNA-binding transcription factor activity"/>
    <property type="evidence" value="ECO:0007669"/>
    <property type="project" value="TreeGrafter"/>
</dbReference>
<dbReference type="PROSITE" id="PS51078">
    <property type="entry name" value="ICLR_ED"/>
    <property type="match status" value="1"/>
</dbReference>
<dbReference type="Pfam" id="PF09339">
    <property type="entry name" value="HTH_IclR"/>
    <property type="match status" value="1"/>
</dbReference>
<dbReference type="InterPro" id="IPR005471">
    <property type="entry name" value="Tscrpt_reg_IclR_N"/>
</dbReference>
<evidence type="ECO:0000313" key="6">
    <source>
        <dbReference type="EMBL" id="CAB4611114.1"/>
    </source>
</evidence>
<keyword evidence="2" id="KW-0238">DNA-binding</keyword>
<proteinExistence type="predicted"/>
<dbReference type="InterPro" id="IPR014757">
    <property type="entry name" value="Tscrpt_reg_IclR_C"/>
</dbReference>
<keyword evidence="1" id="KW-0805">Transcription regulation</keyword>
<reference evidence="7" key="1">
    <citation type="submission" date="2020-05" db="EMBL/GenBank/DDBJ databases">
        <authorList>
            <person name="Chiriac C."/>
            <person name="Salcher M."/>
            <person name="Ghai R."/>
            <person name="Kavagutti S V."/>
        </authorList>
    </citation>
    <scope>NUCLEOTIDE SEQUENCE</scope>
</reference>
<dbReference type="SUPFAM" id="SSF55781">
    <property type="entry name" value="GAF domain-like"/>
    <property type="match status" value="1"/>
</dbReference>
<dbReference type="SUPFAM" id="SSF46785">
    <property type="entry name" value="Winged helix' DNA-binding domain"/>
    <property type="match status" value="1"/>
</dbReference>
<evidence type="ECO:0000259" key="5">
    <source>
        <dbReference type="PROSITE" id="PS51078"/>
    </source>
</evidence>
<feature type="domain" description="HTH iclR-type" evidence="4">
    <location>
        <begin position="7"/>
        <end position="66"/>
    </location>
</feature>
<dbReference type="Gene3D" id="1.10.10.10">
    <property type="entry name" value="Winged helix-like DNA-binding domain superfamily/Winged helix DNA-binding domain"/>
    <property type="match status" value="1"/>
</dbReference>
<dbReference type="InterPro" id="IPR050707">
    <property type="entry name" value="HTH_MetabolicPath_Reg"/>
</dbReference>
<name>A0A6J7FZ91_9ZZZZ</name>
<accession>A0A6J7FZ91</accession>